<gene>
    <name evidence="16" type="ORF">GA0061071_1085</name>
</gene>
<feature type="domain" description="PTS EIIC type-1" evidence="15">
    <location>
        <begin position="117"/>
        <end position="461"/>
    </location>
</feature>
<dbReference type="NCBIfam" id="TIGR01995">
    <property type="entry name" value="PTS-II-ABC-beta"/>
    <property type="match status" value="1"/>
</dbReference>
<dbReference type="OrthoDB" id="92465at2"/>
<feature type="active site" description="Phosphocysteine intermediate; for EIIB activity" evidence="11">
    <location>
        <position position="30"/>
    </location>
</feature>
<dbReference type="PROSITE" id="PS51103">
    <property type="entry name" value="PTS_EIIC_TYPE_1"/>
    <property type="match status" value="1"/>
</dbReference>
<sequence length="619" mass="66050">MAVIRDYNKLASDILREVGGEENISTFSRCATRLRLVLNHTPATAKTHIQSLPGVIAVVESGGQFQVVIGTHVADVFNALSGMVKENEHGAQQPKTRWLDAVIATMSAVFAPIVYILAAAGILQGLLILLGLADAEIKTSGTFAILNFMSWTPFAFLPVFIAITAARHFKCNPFIAVLCCCALINPEWTAMAGKIAAGNEVKFLFFPLAETVYTSSVLPPLFLVWALSWFERRVEKWLPEVISPLFTPLLCFVVIVPLTLIVIGPITSWAALGVAHGYNTLFHAAPALAAAIIGGVWQVIVIFGVHWGITPVIMANFDTQGYDSFQAYQTIAVIGQMAAVFGVFIKSRNTQLKATSLSAGVTAIFGITEPAIYGVTLRFKKPFICGCIGGAIGAVVASLFGSLYYAYAALPGLFTLVNAISPDAPMSFIGELAGAGTAIVLTIVMVQFVGFDDPIEETTPDEKTPVLKVGAMQMLSPIKGEVIALESVADEAFAGKALGDGIAIIPHEGKVVAPCDAQVATLIDSHHAVGLICDNGAELLIHVGLNTVNLQGRHFTPRVKEGDRVAAGDTLLEFDKQRIEQEGYDLTTPVLVVNSDEFTLTRHQSQGTVTVGEPLMSLG</sequence>
<dbReference type="NCBIfam" id="TIGR00830">
    <property type="entry name" value="PTBA"/>
    <property type="match status" value="1"/>
</dbReference>
<dbReference type="InterPro" id="IPR036878">
    <property type="entry name" value="Glu_permease_IIB"/>
</dbReference>
<evidence type="ECO:0000256" key="7">
    <source>
        <dbReference type="ARBA" id="ARBA00022692"/>
    </source>
</evidence>
<feature type="transmembrane region" description="Helical" evidence="12">
    <location>
        <begin position="245"/>
        <end position="272"/>
    </location>
</feature>
<dbReference type="CDD" id="cd00212">
    <property type="entry name" value="PTS_IIB_glc"/>
    <property type="match status" value="1"/>
</dbReference>
<dbReference type="AlphaFoldDB" id="A0A1C4CK21"/>
<evidence type="ECO:0000259" key="13">
    <source>
        <dbReference type="PROSITE" id="PS51093"/>
    </source>
</evidence>
<dbReference type="FunFam" id="2.70.70.10:FF:000001">
    <property type="entry name" value="PTS system glucose-specific IIA component"/>
    <property type="match status" value="1"/>
</dbReference>
<dbReference type="PROSITE" id="PS51098">
    <property type="entry name" value="PTS_EIIB_TYPE_1"/>
    <property type="match status" value="1"/>
</dbReference>
<feature type="transmembrane region" description="Helical" evidence="12">
    <location>
        <begin position="144"/>
        <end position="166"/>
    </location>
</feature>
<evidence type="ECO:0000256" key="3">
    <source>
        <dbReference type="ARBA" id="ARBA00022475"/>
    </source>
</evidence>
<dbReference type="PANTHER" id="PTHR30175">
    <property type="entry name" value="PHOSPHOTRANSFERASE SYSTEM TRANSPORT PROTEIN"/>
    <property type="match status" value="1"/>
</dbReference>
<dbReference type="GO" id="GO:0016301">
    <property type="term" value="F:kinase activity"/>
    <property type="evidence" value="ECO:0007669"/>
    <property type="project" value="UniProtKB-KW"/>
</dbReference>
<dbReference type="GO" id="GO:0090589">
    <property type="term" value="F:protein-phosphocysteine-trehalose phosphotransferase system transporter activity"/>
    <property type="evidence" value="ECO:0007669"/>
    <property type="project" value="TreeGrafter"/>
</dbReference>
<feature type="transmembrane region" description="Helical" evidence="12">
    <location>
        <begin position="109"/>
        <end position="132"/>
    </location>
</feature>
<dbReference type="InterPro" id="IPR050558">
    <property type="entry name" value="PTS_Sugar-Specific_Components"/>
</dbReference>
<dbReference type="PROSITE" id="PS51093">
    <property type="entry name" value="PTS_EIIA_TYPE_1"/>
    <property type="match status" value="1"/>
</dbReference>
<dbReference type="InterPro" id="IPR011055">
    <property type="entry name" value="Dup_hybrid_motif"/>
</dbReference>
<dbReference type="GO" id="GO:0009401">
    <property type="term" value="P:phosphoenolpyruvate-dependent sugar phosphotransferase system"/>
    <property type="evidence" value="ECO:0007669"/>
    <property type="project" value="UniProtKB-KW"/>
</dbReference>
<dbReference type="GO" id="GO:0008982">
    <property type="term" value="F:protein-N(PI)-phosphohistidine-sugar phosphotransferase activity"/>
    <property type="evidence" value="ECO:0007669"/>
    <property type="project" value="InterPro"/>
</dbReference>
<feature type="transmembrane region" description="Helical" evidence="12">
    <location>
        <begin position="203"/>
        <end position="225"/>
    </location>
</feature>
<evidence type="ECO:0000256" key="2">
    <source>
        <dbReference type="ARBA" id="ARBA00022448"/>
    </source>
</evidence>
<dbReference type="RefSeq" id="WP_088237845.1">
    <property type="nucleotide sequence ID" value="NZ_FMAY01000008.1"/>
</dbReference>
<evidence type="ECO:0000256" key="9">
    <source>
        <dbReference type="ARBA" id="ARBA00022989"/>
    </source>
</evidence>
<feature type="transmembrane region" description="Helical" evidence="12">
    <location>
        <begin position="327"/>
        <end position="345"/>
    </location>
</feature>
<evidence type="ECO:0000256" key="11">
    <source>
        <dbReference type="PROSITE-ProRule" id="PRU00421"/>
    </source>
</evidence>
<keyword evidence="5" id="KW-0808">Transferase</keyword>
<dbReference type="PANTHER" id="PTHR30175:SF1">
    <property type="entry name" value="PTS SYSTEM ARBUTIN-, CELLOBIOSE-, AND SALICIN-SPECIFIC EIIBC COMPONENT-RELATED"/>
    <property type="match status" value="1"/>
</dbReference>
<dbReference type="SUPFAM" id="SSF55604">
    <property type="entry name" value="Glucose permease domain IIB"/>
    <property type="match status" value="1"/>
</dbReference>
<keyword evidence="2" id="KW-0813">Transport</keyword>
<keyword evidence="9 12" id="KW-1133">Transmembrane helix</keyword>
<dbReference type="PROSITE" id="PS00371">
    <property type="entry name" value="PTS_EIIA_TYPE_1_HIS"/>
    <property type="match status" value="1"/>
</dbReference>
<dbReference type="GO" id="GO:0015771">
    <property type="term" value="P:trehalose transport"/>
    <property type="evidence" value="ECO:0007669"/>
    <property type="project" value="TreeGrafter"/>
</dbReference>
<dbReference type="InterPro" id="IPR011297">
    <property type="entry name" value="PTS_IIABC_b_glu"/>
</dbReference>
<evidence type="ECO:0000256" key="12">
    <source>
        <dbReference type="SAM" id="Phobius"/>
    </source>
</evidence>
<keyword evidence="6" id="KW-0598">Phosphotransferase system</keyword>
<feature type="transmembrane region" description="Helical" evidence="12">
    <location>
        <begin position="383"/>
        <end position="407"/>
    </location>
</feature>
<evidence type="ECO:0000256" key="8">
    <source>
        <dbReference type="ARBA" id="ARBA00022777"/>
    </source>
</evidence>
<feature type="domain" description="PTS EIIB type-1" evidence="14">
    <location>
        <begin position="8"/>
        <end position="90"/>
    </location>
</feature>
<evidence type="ECO:0000256" key="10">
    <source>
        <dbReference type="ARBA" id="ARBA00023136"/>
    </source>
</evidence>
<dbReference type="InterPro" id="IPR003352">
    <property type="entry name" value="PTS_EIIC"/>
</dbReference>
<dbReference type="InterPro" id="IPR001996">
    <property type="entry name" value="PTS_IIB_1"/>
</dbReference>
<name>A0A1C4CK21_9ENTR</name>
<keyword evidence="3" id="KW-1003">Cell membrane</keyword>
<dbReference type="Pfam" id="PF02378">
    <property type="entry name" value="PTS_EIIC"/>
    <property type="match status" value="1"/>
</dbReference>
<evidence type="ECO:0000256" key="6">
    <source>
        <dbReference type="ARBA" id="ARBA00022683"/>
    </source>
</evidence>
<dbReference type="Proteomes" id="UP000198975">
    <property type="component" value="Unassembled WGS sequence"/>
</dbReference>
<feature type="domain" description="PTS EIIA type-1" evidence="13">
    <location>
        <begin position="490"/>
        <end position="594"/>
    </location>
</feature>
<dbReference type="InterPro" id="IPR013013">
    <property type="entry name" value="PTS_EIIC_1"/>
</dbReference>
<evidence type="ECO:0000259" key="15">
    <source>
        <dbReference type="PROSITE" id="PS51103"/>
    </source>
</evidence>
<evidence type="ECO:0000313" key="16">
    <source>
        <dbReference type="EMBL" id="SCC19414.1"/>
    </source>
</evidence>
<evidence type="ECO:0000256" key="4">
    <source>
        <dbReference type="ARBA" id="ARBA00022597"/>
    </source>
</evidence>
<dbReference type="Pfam" id="PF00358">
    <property type="entry name" value="PTS_EIIA_1"/>
    <property type="match status" value="1"/>
</dbReference>
<feature type="transmembrane region" description="Helical" evidence="12">
    <location>
        <begin position="284"/>
        <end position="307"/>
    </location>
</feature>
<accession>A0A1C4CK21</accession>
<feature type="transmembrane region" description="Helical" evidence="12">
    <location>
        <begin position="427"/>
        <end position="449"/>
    </location>
</feature>
<keyword evidence="8" id="KW-0418">Kinase</keyword>
<evidence type="ECO:0000313" key="17">
    <source>
        <dbReference type="Proteomes" id="UP000198975"/>
    </source>
</evidence>
<keyword evidence="4" id="KW-0762">Sugar transport</keyword>
<dbReference type="Pfam" id="PF00367">
    <property type="entry name" value="PTS_EIIB"/>
    <property type="match status" value="1"/>
</dbReference>
<dbReference type="SUPFAM" id="SSF51261">
    <property type="entry name" value="Duplicated hybrid motif"/>
    <property type="match status" value="1"/>
</dbReference>
<dbReference type="EMBL" id="FMAY01000008">
    <property type="protein sequence ID" value="SCC19414.1"/>
    <property type="molecule type" value="Genomic_DNA"/>
</dbReference>
<dbReference type="GO" id="GO:0005886">
    <property type="term" value="C:plasma membrane"/>
    <property type="evidence" value="ECO:0007669"/>
    <property type="project" value="UniProtKB-SubCell"/>
</dbReference>
<proteinExistence type="predicted"/>
<reference evidence="17" key="1">
    <citation type="submission" date="2016-08" db="EMBL/GenBank/DDBJ databases">
        <authorList>
            <person name="Varghese N."/>
            <person name="Submissions Spin"/>
        </authorList>
    </citation>
    <scope>NUCLEOTIDE SEQUENCE [LARGE SCALE GENOMIC DNA]</scope>
    <source>
        <strain evidence="17">REICA_082</strain>
    </source>
</reference>
<comment type="subcellular location">
    <subcellularLocation>
        <location evidence="1">Cell membrane</location>
        <topology evidence="1">Multi-pass membrane protein</topology>
    </subcellularLocation>
</comment>
<dbReference type="InterPro" id="IPR018113">
    <property type="entry name" value="PTrfase_EIIB_Cys"/>
</dbReference>
<evidence type="ECO:0000259" key="14">
    <source>
        <dbReference type="PROSITE" id="PS51098"/>
    </source>
</evidence>
<keyword evidence="10 12" id="KW-0472">Membrane</keyword>
<dbReference type="Gene3D" id="2.70.70.10">
    <property type="entry name" value="Glucose Permease (Domain IIA)"/>
    <property type="match status" value="1"/>
</dbReference>
<organism evidence="16 17">
    <name type="scientific">Kosakonia oryzendophytica</name>
    <dbReference type="NCBI Taxonomy" id="1005665"/>
    <lineage>
        <taxon>Bacteria</taxon>
        <taxon>Pseudomonadati</taxon>
        <taxon>Pseudomonadota</taxon>
        <taxon>Gammaproteobacteria</taxon>
        <taxon>Enterobacterales</taxon>
        <taxon>Enterobacteriaceae</taxon>
        <taxon>Kosakonia</taxon>
    </lineage>
</organism>
<keyword evidence="17" id="KW-1185">Reference proteome</keyword>
<dbReference type="InterPro" id="IPR001127">
    <property type="entry name" value="PTS_EIIA_1_perm"/>
</dbReference>
<protein>
    <submittedName>
        <fullName evidence="16">PTS system, beta-glucosides-specific IIC component</fullName>
    </submittedName>
</protein>
<evidence type="ECO:0000256" key="5">
    <source>
        <dbReference type="ARBA" id="ARBA00022679"/>
    </source>
</evidence>
<dbReference type="Gene3D" id="3.30.1360.60">
    <property type="entry name" value="Glucose permease domain IIB"/>
    <property type="match status" value="1"/>
</dbReference>
<evidence type="ECO:0000256" key="1">
    <source>
        <dbReference type="ARBA" id="ARBA00004651"/>
    </source>
</evidence>
<keyword evidence="7 12" id="KW-0812">Transmembrane</keyword>